<proteinExistence type="predicted"/>
<sequence>MQLRVAWNINGLNRVLNNYVTVRHNVNGFTIRITKINNATNATSTIISTASSKSDPLHHHGSAINCSGDLVSYSNALTVHIAVDITKQQSNSKQSTLTNVPVVSVTESSSDAITSNSNNRSTLASISQTIIDNTLVLETSSSIEPSTTSSNSGSINENLLFSIFGVIGAIVITCIIAVIVILACIMYRRKSNSVKKKERNTDNYTEVELRNMNNHEVTHKFL</sequence>
<keyword evidence="3" id="KW-1185">Reference proteome</keyword>
<keyword evidence="1" id="KW-1133">Transmembrane helix</keyword>
<dbReference type="EnsemblMetazoa" id="XM_020006547.1">
    <property type="protein sequence ID" value="XP_019862106.1"/>
    <property type="gene ID" value="LOC109590652"/>
</dbReference>
<protein>
    <submittedName>
        <fullName evidence="2">Uncharacterized protein</fullName>
    </submittedName>
</protein>
<evidence type="ECO:0000313" key="2">
    <source>
        <dbReference type="EnsemblMetazoa" id="XP_019862106.1"/>
    </source>
</evidence>
<dbReference type="RefSeq" id="XP_019862106.1">
    <property type="nucleotide sequence ID" value="XM_020006547.1"/>
</dbReference>
<dbReference type="Proteomes" id="UP000007879">
    <property type="component" value="Unassembled WGS sequence"/>
</dbReference>
<dbReference type="KEGG" id="aqu:109590652"/>
<keyword evidence="1" id="KW-0472">Membrane</keyword>
<reference evidence="2" key="2">
    <citation type="submission" date="2024-06" db="UniProtKB">
        <authorList>
            <consortium name="EnsemblMetazoa"/>
        </authorList>
    </citation>
    <scope>IDENTIFICATION</scope>
</reference>
<name>A0AAN0JYP6_AMPQE</name>
<feature type="transmembrane region" description="Helical" evidence="1">
    <location>
        <begin position="159"/>
        <end position="187"/>
    </location>
</feature>
<organism evidence="2 3">
    <name type="scientific">Amphimedon queenslandica</name>
    <name type="common">Sponge</name>
    <dbReference type="NCBI Taxonomy" id="400682"/>
    <lineage>
        <taxon>Eukaryota</taxon>
        <taxon>Metazoa</taxon>
        <taxon>Porifera</taxon>
        <taxon>Demospongiae</taxon>
        <taxon>Heteroscleromorpha</taxon>
        <taxon>Haplosclerida</taxon>
        <taxon>Niphatidae</taxon>
        <taxon>Amphimedon</taxon>
    </lineage>
</organism>
<dbReference type="GeneID" id="109590652"/>
<dbReference type="AlphaFoldDB" id="A0AAN0JYP6"/>
<keyword evidence="1" id="KW-0812">Transmembrane</keyword>
<evidence type="ECO:0000313" key="3">
    <source>
        <dbReference type="Proteomes" id="UP000007879"/>
    </source>
</evidence>
<evidence type="ECO:0000256" key="1">
    <source>
        <dbReference type="SAM" id="Phobius"/>
    </source>
</evidence>
<accession>A0AAN0JYP6</accession>
<reference evidence="3" key="1">
    <citation type="journal article" date="2010" name="Nature">
        <title>The Amphimedon queenslandica genome and the evolution of animal complexity.</title>
        <authorList>
            <person name="Srivastava M."/>
            <person name="Simakov O."/>
            <person name="Chapman J."/>
            <person name="Fahey B."/>
            <person name="Gauthier M.E."/>
            <person name="Mitros T."/>
            <person name="Richards G.S."/>
            <person name="Conaco C."/>
            <person name="Dacre M."/>
            <person name="Hellsten U."/>
            <person name="Larroux C."/>
            <person name="Putnam N.H."/>
            <person name="Stanke M."/>
            <person name="Adamska M."/>
            <person name="Darling A."/>
            <person name="Degnan S.M."/>
            <person name="Oakley T.H."/>
            <person name="Plachetzki D.C."/>
            <person name="Zhai Y."/>
            <person name="Adamski M."/>
            <person name="Calcino A."/>
            <person name="Cummins S.F."/>
            <person name="Goodstein D.M."/>
            <person name="Harris C."/>
            <person name="Jackson D.J."/>
            <person name="Leys S.P."/>
            <person name="Shu S."/>
            <person name="Woodcroft B.J."/>
            <person name="Vervoort M."/>
            <person name="Kosik K.S."/>
            <person name="Manning G."/>
            <person name="Degnan B.M."/>
            <person name="Rokhsar D.S."/>
        </authorList>
    </citation>
    <scope>NUCLEOTIDE SEQUENCE [LARGE SCALE GENOMIC DNA]</scope>
</reference>